<proteinExistence type="predicted"/>
<feature type="non-terminal residue" evidence="3">
    <location>
        <position position="1195"/>
    </location>
</feature>
<dbReference type="Pfam" id="PF13517">
    <property type="entry name" value="FG-GAP_3"/>
    <property type="match status" value="4"/>
</dbReference>
<dbReference type="InterPro" id="IPR013517">
    <property type="entry name" value="FG-GAP"/>
</dbReference>
<accession>A0A6J4TZZ3</accession>
<dbReference type="Pfam" id="PF07593">
    <property type="entry name" value="UnbV_ASPIC"/>
    <property type="match status" value="1"/>
</dbReference>
<keyword evidence="1" id="KW-0732">Signal</keyword>
<gene>
    <name evidence="3" type="ORF">AVDCRST_MAG96-3931</name>
</gene>
<dbReference type="AlphaFoldDB" id="A0A6J4TZZ3"/>
<reference evidence="3" key="1">
    <citation type="submission" date="2020-02" db="EMBL/GenBank/DDBJ databases">
        <authorList>
            <person name="Meier V. D."/>
        </authorList>
    </citation>
    <scope>NUCLEOTIDE SEQUENCE</scope>
    <source>
        <strain evidence="3">AVDCRST_MAG96</strain>
    </source>
</reference>
<evidence type="ECO:0000313" key="3">
    <source>
        <dbReference type="EMBL" id="CAA9536285.1"/>
    </source>
</evidence>
<evidence type="ECO:0000259" key="2">
    <source>
        <dbReference type="Pfam" id="PF07593"/>
    </source>
</evidence>
<dbReference type="EMBL" id="CADCVN010001538">
    <property type="protein sequence ID" value="CAA9536285.1"/>
    <property type="molecule type" value="Genomic_DNA"/>
</dbReference>
<dbReference type="InterPro" id="IPR028994">
    <property type="entry name" value="Integrin_alpha_N"/>
</dbReference>
<dbReference type="PANTHER" id="PTHR16026:SF0">
    <property type="entry name" value="CARTILAGE ACIDIC PROTEIN 1"/>
    <property type="match status" value="1"/>
</dbReference>
<organism evidence="3">
    <name type="scientific">uncultured Segetibacter sp</name>
    <dbReference type="NCBI Taxonomy" id="481133"/>
    <lineage>
        <taxon>Bacteria</taxon>
        <taxon>Pseudomonadati</taxon>
        <taxon>Bacteroidota</taxon>
        <taxon>Chitinophagia</taxon>
        <taxon>Chitinophagales</taxon>
        <taxon>Chitinophagaceae</taxon>
        <taxon>Segetibacter</taxon>
        <taxon>environmental samples</taxon>
    </lineage>
</organism>
<dbReference type="Pfam" id="PF01839">
    <property type="entry name" value="FG-GAP"/>
    <property type="match status" value="1"/>
</dbReference>
<dbReference type="SUPFAM" id="SSF69318">
    <property type="entry name" value="Integrin alpha N-terminal domain"/>
    <property type="match status" value="3"/>
</dbReference>
<evidence type="ECO:0000256" key="1">
    <source>
        <dbReference type="ARBA" id="ARBA00022729"/>
    </source>
</evidence>
<feature type="domain" description="ASPIC/UnbV" evidence="2">
    <location>
        <begin position="538"/>
        <end position="606"/>
    </location>
</feature>
<dbReference type="PANTHER" id="PTHR16026">
    <property type="entry name" value="CARTILAGE ACIDIC PROTEIN 1"/>
    <property type="match status" value="1"/>
</dbReference>
<dbReference type="Gene3D" id="2.130.10.130">
    <property type="entry name" value="Integrin alpha, N-terminal"/>
    <property type="match status" value="5"/>
</dbReference>
<name>A0A6J4TZZ3_9BACT</name>
<protein>
    <recommendedName>
        <fullName evidence="2">ASPIC/UnbV domain-containing protein</fullName>
    </recommendedName>
</protein>
<dbReference type="InterPro" id="IPR027039">
    <property type="entry name" value="Crtac1"/>
</dbReference>
<dbReference type="InterPro" id="IPR011519">
    <property type="entry name" value="UnbV_ASPIC"/>
</dbReference>
<sequence length="1195" mass="133177">MWVLFPLNSVTMRCIVIVAVIFLLASCAKSDTLLKKISSSHSNIHFNNEITENDTINSLDMEFLYNGGGVAAGDFNRDGLVDLYFTASQVSNKMYLNKGDLVFGDITEKAGVAGNGRWSNAASVVDINQDGWPDLYVCATIKKNPADRANLLYVNQGLNKEGIPYFKEMAKEYNVADTGLSVHAAFFDYDRDGDLDMYLVTTTLAQRNSTRFDGGSDENKQALSDKLFRNEGPDSLGHPYYKDVSGEAGILDEGYGLGIAIADINKDGWKDIYVTNDFFGSDLLYINNGDGTFNDKAKACFKHTSKNAMGNDIADINNDGLADIIAVDMNPEDNYRKKKNMNGLNYFVHESMKQQGLVQQYVRNTLQLNNGFHTIDSSSPLLPSFSDISFYAGVAETDWSWNPSLADFDNDGFKDLIITNGYPRDVTDHDFGTFRSKAYQIASKKDLLDQIPQIKIPNYAYRNTGQLQFENTTLDWGMEEASFSNGAVYADLDNDGDLDYVINNINEEAFIYQNKSEKFNKNYYLSIRFSGSGTNVKGIGTIAEIYYSGGKKQTVENSPYRGYLSTVEDNVHFGLGNAAQVDSLIIKWPDGKQQMLQNVKTNQTITVRHKDATEVVPGEKPNFSNALFANSTKESEIDFRHTEFDFIDFNYQKLLPHKFSQYGPSIAVGDVDNNGLDDIFIGASASNTASLFLQQQGKKFIQKRLESFTGKDIRRPEMMGALLFDADGDNDLDLYTCSGSNEFAPNTKNYQDQFYINPGNGNFIHDTTAIPKNLTSKSCVKAIDFDNDGDLDLFVGGRVKPGRYPEPVNSYIYRNDTKNGKVLFTDVTKEVAPFLENIGMVCDIVWTDFDNDGWQDLIMTGEWMPLTFVKNNNGSFTNITLTTGLQNKTGWWTSIAAGDFDNDGDMDYVAGNLGLNSYFKASDKEPVSIYAADFDGDQSYDAIPALYIKDKNGDRKEFPANVRDDMVKQMIGTRRKFLTYKSYAEADINTILSKEERQKALILKATYFSSCYIQNNGNGHFELKPLPAQAQLAPINGMVAEDVNGDGSIDLVLNGNDYGNEVANGQYDAMNGLVLLGNGKGDFHALNFQQSGYFLPGDAKALAKLLVGNEYTLAATQNRDKLQLFTLLEKSNVIKFKNDDVSAIIDLKNGRKRKLEIPYGTSFLSQSSRCMIADNSVQTIEVTNRKREKRIIKPL</sequence>